<dbReference type="GO" id="GO:0005783">
    <property type="term" value="C:endoplasmic reticulum"/>
    <property type="evidence" value="ECO:0007669"/>
    <property type="project" value="UniProtKB-SubCell"/>
</dbReference>
<dbReference type="HOGENOM" id="CLU_053380_0_0_1"/>
<dbReference type="GO" id="GO:0051276">
    <property type="term" value="P:chromosome organization"/>
    <property type="evidence" value="ECO:0007669"/>
    <property type="project" value="EnsemblFungi"/>
</dbReference>
<dbReference type="GO" id="GO:0005085">
    <property type="term" value="F:guanyl-nucleotide exchange factor activity"/>
    <property type="evidence" value="ECO:0007669"/>
    <property type="project" value="EnsemblFungi"/>
</dbReference>
<dbReference type="OrthoDB" id="246406at2759"/>
<dbReference type="GO" id="GO:1990072">
    <property type="term" value="C:TRAPPIII protein complex"/>
    <property type="evidence" value="ECO:0007669"/>
    <property type="project" value="EnsemblFungi"/>
</dbReference>
<reference evidence="8 9" key="1">
    <citation type="submission" date="2014-12" db="EMBL/GenBank/DDBJ databases">
        <authorList>
            <person name="Neuveglise Cecile"/>
        </authorList>
    </citation>
    <scope>NUCLEOTIDE SEQUENCE [LARGE SCALE GENOMIC DNA]</scope>
    <source>
        <strain evidence="8 9">CBS 12615</strain>
    </source>
</reference>
<dbReference type="Pfam" id="PF04099">
    <property type="entry name" value="Sybindin"/>
    <property type="match status" value="2"/>
</dbReference>
<organism evidence="8 9">
    <name type="scientific">Lachancea lanzarotensis</name>
    <dbReference type="NCBI Taxonomy" id="1245769"/>
    <lineage>
        <taxon>Eukaryota</taxon>
        <taxon>Fungi</taxon>
        <taxon>Dikarya</taxon>
        <taxon>Ascomycota</taxon>
        <taxon>Saccharomycotina</taxon>
        <taxon>Saccharomycetes</taxon>
        <taxon>Saccharomycetales</taxon>
        <taxon>Saccharomycetaceae</taxon>
        <taxon>Lachancea</taxon>
    </lineage>
</organism>
<accession>A0A0C7MQ32</accession>
<evidence type="ECO:0000256" key="6">
    <source>
        <dbReference type="ARBA" id="ARBA00038179"/>
    </source>
</evidence>
<keyword evidence="2 7" id="KW-0813">Transport</keyword>
<evidence type="ECO:0000256" key="1">
    <source>
        <dbReference type="ARBA" id="ARBA00004555"/>
    </source>
</evidence>
<dbReference type="SUPFAM" id="SSF64356">
    <property type="entry name" value="SNARE-like"/>
    <property type="match status" value="1"/>
</dbReference>
<protein>
    <recommendedName>
        <fullName evidence="7">Trafficking protein particle complex subunit</fullName>
    </recommendedName>
</protein>
<evidence type="ECO:0000313" key="9">
    <source>
        <dbReference type="Proteomes" id="UP000054304"/>
    </source>
</evidence>
<dbReference type="STRING" id="1245769.A0A0C7MQ32"/>
<dbReference type="GO" id="GO:1990071">
    <property type="term" value="C:TRAPPII protein complex"/>
    <property type="evidence" value="ECO:0007669"/>
    <property type="project" value="EnsemblFungi"/>
</dbReference>
<dbReference type="SMART" id="SM01399">
    <property type="entry name" value="Sybindin"/>
    <property type="match status" value="1"/>
</dbReference>
<proteinExistence type="inferred from homology"/>
<keyword evidence="9" id="KW-1185">Reference proteome</keyword>
<dbReference type="GO" id="GO:0006888">
    <property type="term" value="P:endoplasmic reticulum to Golgi vesicle-mediated transport"/>
    <property type="evidence" value="ECO:0007669"/>
    <property type="project" value="UniProtKB-UniRule"/>
</dbReference>
<keyword evidence="4 7" id="KW-0931">ER-Golgi transport</keyword>
<dbReference type="InterPro" id="IPR007233">
    <property type="entry name" value="TRAPPC"/>
</dbReference>
<evidence type="ECO:0000256" key="3">
    <source>
        <dbReference type="ARBA" id="ARBA00022824"/>
    </source>
</evidence>
<dbReference type="Gene3D" id="3.30.450.70">
    <property type="match status" value="1"/>
</dbReference>
<evidence type="ECO:0000256" key="4">
    <source>
        <dbReference type="ARBA" id="ARBA00022892"/>
    </source>
</evidence>
<dbReference type="AlphaFoldDB" id="A0A0C7MQ32"/>
<sequence>MAIQTILVINKSGGLVYQRDFVPNAPRLSSNEYLILAGTLQGIVAIASQITPKSLQLDGKSSARGGSEPMGNNSAPLVPYMGTLGATTANGAPLGSFLGPDYFNDAFASWNGRGLKHVTTDQNSLFVYHTLTGIKFVAVSTQPTTNAMAVAVAENLLRKTYCLYADYVMKNPFYEPEMPIKCELFDQHLGTLVKQL</sequence>
<dbReference type="PANTHER" id="PTHR23249:SF15">
    <property type="entry name" value="TRAFFICKING PROTEIN PARTICLE COMPLEX SUBUNIT 4"/>
    <property type="match status" value="1"/>
</dbReference>
<dbReference type="GO" id="GO:1990070">
    <property type="term" value="C:TRAPPI protein complex"/>
    <property type="evidence" value="ECO:0007669"/>
    <property type="project" value="EnsemblFungi"/>
</dbReference>
<name>A0A0C7MQ32_9SACH</name>
<evidence type="ECO:0000256" key="5">
    <source>
        <dbReference type="ARBA" id="ARBA00023034"/>
    </source>
</evidence>
<dbReference type="GeneID" id="34685424"/>
<keyword evidence="3 7" id="KW-0256">Endoplasmic reticulum</keyword>
<evidence type="ECO:0000256" key="2">
    <source>
        <dbReference type="ARBA" id="ARBA00022448"/>
    </source>
</evidence>
<dbReference type="Proteomes" id="UP000054304">
    <property type="component" value="Unassembled WGS sequence"/>
</dbReference>
<gene>
    <name evidence="8" type="ORF">LALA0_S04e05006g</name>
</gene>
<dbReference type="InterPro" id="IPR011012">
    <property type="entry name" value="Longin-like_dom_sf"/>
</dbReference>
<comment type="subcellular location">
    <subcellularLocation>
        <location evidence="7">Endoplasmic reticulum</location>
    </subcellularLocation>
    <subcellularLocation>
        <location evidence="7">Golgi apparatus</location>
        <location evidence="7">cis-Golgi network</location>
    </subcellularLocation>
    <subcellularLocation>
        <location evidence="1">Golgi apparatus</location>
    </subcellularLocation>
</comment>
<comment type="subunit">
    <text evidence="7">Part of the multisubunit transport protein particle (TRAPP) complex.</text>
</comment>
<comment type="similarity">
    <text evidence="6">Belongs to the TRAPP small subunits family. TRAPPC4 subfamily.</text>
</comment>
<dbReference type="EMBL" id="LN736363">
    <property type="protein sequence ID" value="CEP61980.1"/>
    <property type="molecule type" value="Genomic_DNA"/>
</dbReference>
<keyword evidence="5 7" id="KW-0333">Golgi apparatus</keyword>
<dbReference type="RefSeq" id="XP_022628210.1">
    <property type="nucleotide sequence ID" value="XM_022772780.1"/>
</dbReference>
<evidence type="ECO:0000313" key="8">
    <source>
        <dbReference type="EMBL" id="CEP61980.1"/>
    </source>
</evidence>
<dbReference type="PANTHER" id="PTHR23249">
    <property type="entry name" value="TRAFFICKING PROTEIN PARTICLE COMPLEX SUBUNIT"/>
    <property type="match status" value="1"/>
</dbReference>
<dbReference type="CDD" id="cd14856">
    <property type="entry name" value="TRAPPC4_synbindin"/>
    <property type="match status" value="1"/>
</dbReference>
<evidence type="ECO:0000256" key="7">
    <source>
        <dbReference type="RuleBase" id="RU366065"/>
    </source>
</evidence>